<feature type="compositionally biased region" description="Gly residues" evidence="1">
    <location>
        <begin position="246"/>
        <end position="258"/>
    </location>
</feature>
<reference evidence="2" key="1">
    <citation type="submission" date="2025-08" db="UniProtKB">
        <authorList>
            <consortium name="RefSeq"/>
        </authorList>
    </citation>
    <scope>IDENTIFICATION</scope>
    <source>
        <tissue evidence="2">Blood</tissue>
    </source>
</reference>
<evidence type="ECO:0000256" key="1">
    <source>
        <dbReference type="SAM" id="MobiDB-lite"/>
    </source>
</evidence>
<dbReference type="AlphaFoldDB" id="A0A9W3H0P9"/>
<accession>A0A9W3H0P9</accession>
<keyword evidence="2" id="KW-0648">Protein biosynthesis</keyword>
<organism evidence="2">
    <name type="scientific">Camelus bactrianus</name>
    <name type="common">Bactrian camel</name>
    <dbReference type="NCBI Taxonomy" id="9837"/>
    <lineage>
        <taxon>Eukaryota</taxon>
        <taxon>Metazoa</taxon>
        <taxon>Chordata</taxon>
        <taxon>Craniata</taxon>
        <taxon>Vertebrata</taxon>
        <taxon>Euteleostomi</taxon>
        <taxon>Mammalia</taxon>
        <taxon>Eutheria</taxon>
        <taxon>Laurasiatheria</taxon>
        <taxon>Artiodactyla</taxon>
        <taxon>Tylopoda</taxon>
        <taxon>Camelidae</taxon>
        <taxon>Camelus</taxon>
    </lineage>
</organism>
<sequence length="258" mass="26804">MAACTGPAHRDEDVLGAPAPLRGQPRGPLRPPLGELRCWAPELFGRSPQPPNLLRSSLTWTHGAGGAGIAQPPAPRANQLRHRSDPELPGTPRERPRPGSRRPGPWGECGVLGWISRSLKLRPRGLAGSATRQLWCGPGRCDPRPSAPPAASAAARGRRACGSWTLGLGRRRGPSGTHLPLDGQRPPLCQGPAHGRAFALLRDAPYRSPLPKPDAPEAEEAAHVLLPLAGAGAGAALPAPEVPGLGREGGAGQGPAHD</sequence>
<dbReference type="KEGG" id="cbai:105078077"/>
<name>A0A9W3H0P9_CAMBA</name>
<dbReference type="GO" id="GO:0003743">
    <property type="term" value="F:translation initiation factor activity"/>
    <property type="evidence" value="ECO:0007669"/>
    <property type="project" value="UniProtKB-KW"/>
</dbReference>
<protein>
    <submittedName>
        <fullName evidence="2">Translation initiation factor IF-2</fullName>
    </submittedName>
</protein>
<feature type="compositionally biased region" description="Basic and acidic residues" evidence="1">
    <location>
        <begin position="82"/>
        <end position="97"/>
    </location>
</feature>
<dbReference type="CTD" id="3196"/>
<evidence type="ECO:0000313" key="2">
    <source>
        <dbReference type="RefSeq" id="XP_010964881.2"/>
    </source>
</evidence>
<keyword evidence="2" id="KW-0396">Initiation factor</keyword>
<feature type="region of interest" description="Disordered" evidence="1">
    <location>
        <begin position="234"/>
        <end position="258"/>
    </location>
</feature>
<feature type="compositionally biased region" description="Low complexity" evidence="1">
    <location>
        <begin position="234"/>
        <end position="245"/>
    </location>
</feature>
<proteinExistence type="predicted"/>
<feature type="compositionally biased region" description="Low complexity" evidence="1">
    <location>
        <begin position="16"/>
        <end position="37"/>
    </location>
</feature>
<dbReference type="RefSeq" id="XP_010964881.2">
    <property type="nucleotide sequence ID" value="XM_010966579.2"/>
</dbReference>
<feature type="region of interest" description="Disordered" evidence="1">
    <location>
        <begin position="1"/>
        <end position="108"/>
    </location>
</feature>
<gene>
    <name evidence="2" type="primary">LOC105078077</name>
</gene>